<dbReference type="InterPro" id="IPR001254">
    <property type="entry name" value="Trypsin_dom"/>
</dbReference>
<dbReference type="InterPro" id="IPR051487">
    <property type="entry name" value="Ser/Thr_Proteases_Immune/Dev"/>
</dbReference>
<evidence type="ECO:0000256" key="4">
    <source>
        <dbReference type="SAM" id="SignalP"/>
    </source>
</evidence>
<keyword evidence="3" id="KW-0378">Hydrolase</keyword>
<dbReference type="PROSITE" id="PS00135">
    <property type="entry name" value="TRYPSIN_SER"/>
    <property type="match status" value="1"/>
</dbReference>
<proteinExistence type="evidence at transcript level"/>
<evidence type="ECO:0000313" key="6">
    <source>
        <dbReference type="EMBL" id="WXH71702.1"/>
    </source>
</evidence>
<keyword evidence="3 6" id="KW-0645">Protease</keyword>
<comment type="similarity">
    <text evidence="2">Belongs to the peptidase S1 family. CLIP subfamily.</text>
</comment>
<reference evidence="6" key="1">
    <citation type="submission" date="2024-03" db="EMBL/GenBank/DDBJ databases">
        <authorList>
            <person name="Jin J.A."/>
            <person name="King G.A."/>
            <person name="Walker A."/>
        </authorList>
    </citation>
    <scope>NUCLEOTIDE SEQUENCE</scope>
</reference>
<dbReference type="Gene3D" id="2.40.10.10">
    <property type="entry name" value="Trypsin-like serine proteases"/>
    <property type="match status" value="1"/>
</dbReference>
<dbReference type="PROSITE" id="PS00134">
    <property type="entry name" value="TRYPSIN_HIS"/>
    <property type="match status" value="1"/>
</dbReference>
<dbReference type="PANTHER" id="PTHR24256">
    <property type="entry name" value="TRYPTASE-RELATED"/>
    <property type="match status" value="1"/>
</dbReference>
<evidence type="ECO:0000259" key="5">
    <source>
        <dbReference type="PROSITE" id="PS50240"/>
    </source>
</evidence>
<feature type="signal peptide" evidence="4">
    <location>
        <begin position="1"/>
        <end position="17"/>
    </location>
</feature>
<dbReference type="EMBL" id="PP510777">
    <property type="protein sequence ID" value="WXH71702.1"/>
    <property type="molecule type" value="mRNA"/>
</dbReference>
<dbReference type="SMART" id="SM00020">
    <property type="entry name" value="Tryp_SPc"/>
    <property type="match status" value="1"/>
</dbReference>
<feature type="domain" description="Peptidase S1" evidence="5">
    <location>
        <begin position="52"/>
        <end position="295"/>
    </location>
</feature>
<dbReference type="GO" id="GO:0004252">
    <property type="term" value="F:serine-type endopeptidase activity"/>
    <property type="evidence" value="ECO:0007669"/>
    <property type="project" value="InterPro"/>
</dbReference>
<dbReference type="Pfam" id="PF00089">
    <property type="entry name" value="Trypsin"/>
    <property type="match status" value="1"/>
</dbReference>
<dbReference type="CDD" id="cd00190">
    <property type="entry name" value="Tryp_SPc"/>
    <property type="match status" value="1"/>
</dbReference>
<evidence type="ECO:0000256" key="3">
    <source>
        <dbReference type="RuleBase" id="RU363034"/>
    </source>
</evidence>
<dbReference type="InterPro" id="IPR018114">
    <property type="entry name" value="TRYPSIN_HIS"/>
</dbReference>
<organism evidence="6">
    <name type="scientific">Ectomocoris sp</name>
    <dbReference type="NCBI Taxonomy" id="3104572"/>
    <lineage>
        <taxon>Eukaryota</taxon>
        <taxon>Metazoa</taxon>
        <taxon>Ecdysozoa</taxon>
        <taxon>Arthropoda</taxon>
        <taxon>Hexapoda</taxon>
        <taxon>Insecta</taxon>
        <taxon>Pterygota</taxon>
        <taxon>Neoptera</taxon>
        <taxon>Paraneoptera</taxon>
        <taxon>Hemiptera</taxon>
        <taxon>Heteroptera</taxon>
        <taxon>Panheteroptera</taxon>
        <taxon>Cimicomorpha</taxon>
        <taxon>Reduviidae</taxon>
        <taxon>Peiratinae</taxon>
        <taxon>Ectomocoris</taxon>
    </lineage>
</organism>
<dbReference type="AlphaFoldDB" id="A0AB38ZE55"/>
<evidence type="ECO:0000256" key="1">
    <source>
        <dbReference type="ARBA" id="ARBA00023157"/>
    </source>
</evidence>
<dbReference type="PRINTS" id="PR00722">
    <property type="entry name" value="CHYMOTRYPSIN"/>
</dbReference>
<dbReference type="InterPro" id="IPR001314">
    <property type="entry name" value="Peptidase_S1A"/>
</dbReference>
<evidence type="ECO:0000256" key="2">
    <source>
        <dbReference type="ARBA" id="ARBA00024195"/>
    </source>
</evidence>
<keyword evidence="4" id="KW-0732">Signal</keyword>
<keyword evidence="3" id="KW-0720">Serine protease</keyword>
<dbReference type="InterPro" id="IPR033116">
    <property type="entry name" value="TRYPSIN_SER"/>
</dbReference>
<dbReference type="PROSITE" id="PS50240">
    <property type="entry name" value="TRYPSIN_DOM"/>
    <property type="match status" value="1"/>
</dbReference>
<keyword evidence="1" id="KW-1015">Disulfide bond</keyword>
<protein>
    <submittedName>
        <fullName evidence="6">Venom S1 protease 4</fullName>
    </submittedName>
</protein>
<sequence>MWQIEVLLILTIGFSVAIPVEDEIDSSEHGVTPGRVSTNCTCGLSNKSPKRIIGGEESGVNEWPMMAGIILRDHPYVKNVHICGGTVITHRHIITAGHCIHDDRGRPLKAEDIGVILAAHDLKKLDYSDPNVLRAPEKLIKHPNYVWPVTYDLVIVVMPYINFGPTIGPACLPTGSFNVDKKKLKLAGWGYTTPDGPGSDVLKKTDLIGISHKECGLTMKKVRGVVFDTYQVCTNQTNTTQCRGDSGGPIMWVDEDTNRYTLVAAVSYGLEKCIDYPAVSSDISYFLPWIQQTISETYPEEKTCAKVA</sequence>
<dbReference type="InterPro" id="IPR009003">
    <property type="entry name" value="Peptidase_S1_PA"/>
</dbReference>
<dbReference type="GO" id="GO:0006508">
    <property type="term" value="P:proteolysis"/>
    <property type="evidence" value="ECO:0007669"/>
    <property type="project" value="UniProtKB-KW"/>
</dbReference>
<name>A0AB38ZE55_9HEMI</name>
<dbReference type="SUPFAM" id="SSF50494">
    <property type="entry name" value="Trypsin-like serine proteases"/>
    <property type="match status" value="1"/>
</dbReference>
<accession>A0AB38ZE55</accession>
<dbReference type="InterPro" id="IPR043504">
    <property type="entry name" value="Peptidase_S1_PA_chymotrypsin"/>
</dbReference>
<feature type="chain" id="PRO_5044285178" evidence="4">
    <location>
        <begin position="18"/>
        <end position="308"/>
    </location>
</feature>